<name>A0A0W8G2R9_9ZZZZ</name>
<evidence type="ECO:0000256" key="6">
    <source>
        <dbReference type="ARBA" id="ARBA00023014"/>
    </source>
</evidence>
<dbReference type="InterPro" id="IPR017900">
    <property type="entry name" value="4Fe4S_Fe_S_CS"/>
</dbReference>
<dbReference type="GO" id="GO:0051539">
    <property type="term" value="F:4 iron, 4 sulfur cluster binding"/>
    <property type="evidence" value="ECO:0007669"/>
    <property type="project" value="UniProtKB-KW"/>
</dbReference>
<dbReference type="SUPFAM" id="SSF54862">
    <property type="entry name" value="4Fe-4S ferredoxins"/>
    <property type="match status" value="1"/>
</dbReference>
<dbReference type="InterPro" id="IPR011898">
    <property type="entry name" value="PorD_KorD"/>
</dbReference>
<keyword evidence="2" id="KW-0004">4Fe-4S</keyword>
<dbReference type="AlphaFoldDB" id="A0A0W8G2R9"/>
<proteinExistence type="predicted"/>
<dbReference type="InterPro" id="IPR017896">
    <property type="entry name" value="4Fe4S_Fe-S-bd"/>
</dbReference>
<keyword evidence="3" id="KW-0479">Metal-binding</keyword>
<feature type="domain" description="4Fe-4S ferredoxin-type" evidence="7">
    <location>
        <begin position="65"/>
        <end position="94"/>
    </location>
</feature>
<evidence type="ECO:0000256" key="3">
    <source>
        <dbReference type="ARBA" id="ARBA00022723"/>
    </source>
</evidence>
<dbReference type="PANTHER" id="PTHR43724:SF1">
    <property type="entry name" value="PYRUVATE SYNTHASE SUBUNIT PORD"/>
    <property type="match status" value="1"/>
</dbReference>
<feature type="domain" description="4Fe-4S ferredoxin-type" evidence="7">
    <location>
        <begin position="35"/>
        <end position="64"/>
    </location>
</feature>
<evidence type="ECO:0000256" key="2">
    <source>
        <dbReference type="ARBA" id="ARBA00022485"/>
    </source>
</evidence>
<gene>
    <name evidence="8" type="ORF">ASZ90_002711</name>
</gene>
<dbReference type="PANTHER" id="PTHR43724">
    <property type="entry name" value="PYRUVATE SYNTHASE SUBUNIT PORD"/>
    <property type="match status" value="1"/>
</dbReference>
<dbReference type="Pfam" id="PF14697">
    <property type="entry name" value="Fer4_21"/>
    <property type="match status" value="1"/>
</dbReference>
<comment type="cofactor">
    <cofactor evidence="1">
        <name>[4Fe-4S] cluster</name>
        <dbReference type="ChEBI" id="CHEBI:49883"/>
    </cofactor>
</comment>
<sequence>MSKQSIMAWEDLALGAAILKPGNAKELRTGDWRSLRPKLDEEKCIKCSLCAMYCPEFCISENAEGYFHPDFYFCKGCGICANECPKDAITMVKEGE</sequence>
<keyword evidence="4" id="KW-0677">Repeat</keyword>
<organism evidence="8">
    <name type="scientific">hydrocarbon metagenome</name>
    <dbReference type="NCBI Taxonomy" id="938273"/>
    <lineage>
        <taxon>unclassified sequences</taxon>
        <taxon>metagenomes</taxon>
        <taxon>ecological metagenomes</taxon>
    </lineage>
</organism>
<comment type="caution">
    <text evidence="8">The sequence shown here is derived from an EMBL/GenBank/DDBJ whole genome shotgun (WGS) entry which is preliminary data.</text>
</comment>
<keyword evidence="5" id="KW-0408">Iron</keyword>
<evidence type="ECO:0000256" key="4">
    <source>
        <dbReference type="ARBA" id="ARBA00022737"/>
    </source>
</evidence>
<keyword evidence="8" id="KW-0670">Pyruvate</keyword>
<evidence type="ECO:0000256" key="1">
    <source>
        <dbReference type="ARBA" id="ARBA00001966"/>
    </source>
</evidence>
<dbReference type="Gene3D" id="3.30.70.20">
    <property type="match status" value="2"/>
</dbReference>
<evidence type="ECO:0000256" key="5">
    <source>
        <dbReference type="ARBA" id="ARBA00023004"/>
    </source>
</evidence>
<keyword evidence="8" id="KW-0560">Oxidoreductase</keyword>
<protein>
    <submittedName>
        <fullName evidence="8">Pyruvate:ferredoxin oxidoreductase, delta subunit</fullName>
        <ecNumber evidence="8">1.2.7.1</ecNumber>
    </submittedName>
</protein>
<evidence type="ECO:0000313" key="8">
    <source>
        <dbReference type="EMBL" id="KUG27451.1"/>
    </source>
</evidence>
<dbReference type="GO" id="GO:0046872">
    <property type="term" value="F:metal ion binding"/>
    <property type="evidence" value="ECO:0007669"/>
    <property type="project" value="UniProtKB-KW"/>
</dbReference>
<evidence type="ECO:0000259" key="7">
    <source>
        <dbReference type="PROSITE" id="PS51379"/>
    </source>
</evidence>
<reference evidence="8" key="1">
    <citation type="journal article" date="2015" name="Proc. Natl. Acad. Sci. U.S.A.">
        <title>Networks of energetic and metabolic interactions define dynamics in microbial communities.</title>
        <authorList>
            <person name="Embree M."/>
            <person name="Liu J.K."/>
            <person name="Al-Bassam M.M."/>
            <person name="Zengler K."/>
        </authorList>
    </citation>
    <scope>NUCLEOTIDE SEQUENCE</scope>
</reference>
<dbReference type="PROSITE" id="PS51379">
    <property type="entry name" value="4FE4S_FER_2"/>
    <property type="match status" value="2"/>
</dbReference>
<dbReference type="GO" id="GO:0019164">
    <property type="term" value="F:pyruvate synthase activity"/>
    <property type="evidence" value="ECO:0007669"/>
    <property type="project" value="UniProtKB-EC"/>
</dbReference>
<dbReference type="EC" id="1.2.7.1" evidence="8"/>
<keyword evidence="6" id="KW-0411">Iron-sulfur</keyword>
<accession>A0A0W8G2R9</accession>
<dbReference type="PROSITE" id="PS00198">
    <property type="entry name" value="4FE4S_FER_1"/>
    <property type="match status" value="1"/>
</dbReference>
<dbReference type="EMBL" id="LNQE01000328">
    <property type="protein sequence ID" value="KUG27451.1"/>
    <property type="molecule type" value="Genomic_DNA"/>
</dbReference>
<dbReference type="NCBIfam" id="TIGR02179">
    <property type="entry name" value="PorD_KorD"/>
    <property type="match status" value="1"/>
</dbReference>